<dbReference type="Pfam" id="PF02887">
    <property type="entry name" value="PK_C"/>
    <property type="match status" value="1"/>
</dbReference>
<evidence type="ECO:0000256" key="2">
    <source>
        <dbReference type="ARBA" id="ARBA00001958"/>
    </source>
</evidence>
<evidence type="ECO:0000256" key="5">
    <source>
        <dbReference type="ARBA" id="ARBA00012142"/>
    </source>
</evidence>
<dbReference type="InterPro" id="IPR015793">
    <property type="entry name" value="Pyrv_Knase_brl"/>
</dbReference>
<evidence type="ECO:0000256" key="7">
    <source>
        <dbReference type="ARBA" id="ARBA00022679"/>
    </source>
</evidence>
<dbReference type="Gene3D" id="3.20.20.60">
    <property type="entry name" value="Phosphoenolpyruvate-binding domains"/>
    <property type="match status" value="1"/>
</dbReference>
<evidence type="ECO:0000313" key="20">
    <source>
        <dbReference type="Proteomes" id="UP000396788"/>
    </source>
</evidence>
<keyword evidence="7 16" id="KW-0808">Transferase</keyword>
<evidence type="ECO:0000256" key="15">
    <source>
        <dbReference type="NCBIfam" id="TIGR01064"/>
    </source>
</evidence>
<dbReference type="GO" id="GO:0030955">
    <property type="term" value="F:potassium ion binding"/>
    <property type="evidence" value="ECO:0007669"/>
    <property type="project" value="UniProtKB-UniRule"/>
</dbReference>
<dbReference type="SUPFAM" id="SSF51621">
    <property type="entry name" value="Phosphoenolpyruvate/pyruvate domain"/>
    <property type="match status" value="1"/>
</dbReference>
<dbReference type="InterPro" id="IPR015806">
    <property type="entry name" value="Pyrv_Knase_insert_dom_sf"/>
</dbReference>
<dbReference type="UniPathway" id="UPA00109">
    <property type="reaction ID" value="UER00188"/>
</dbReference>
<evidence type="ECO:0000256" key="6">
    <source>
        <dbReference type="ARBA" id="ARBA00018587"/>
    </source>
</evidence>
<evidence type="ECO:0000256" key="13">
    <source>
        <dbReference type="ARBA" id="ARBA00023152"/>
    </source>
</evidence>
<dbReference type="EMBL" id="CABPRY010000005">
    <property type="protein sequence ID" value="VVE13104.1"/>
    <property type="molecule type" value="Genomic_DNA"/>
</dbReference>
<dbReference type="FunFam" id="2.40.33.10:FF:000001">
    <property type="entry name" value="Pyruvate kinase"/>
    <property type="match status" value="1"/>
</dbReference>
<dbReference type="SUPFAM" id="SSF50800">
    <property type="entry name" value="PK beta-barrel domain-like"/>
    <property type="match status" value="1"/>
</dbReference>
<dbReference type="AlphaFoldDB" id="A0A5E4VP58"/>
<dbReference type="Proteomes" id="UP000396788">
    <property type="component" value="Unassembled WGS sequence"/>
</dbReference>
<evidence type="ECO:0000256" key="8">
    <source>
        <dbReference type="ARBA" id="ARBA00022723"/>
    </source>
</evidence>
<protein>
    <recommendedName>
        <fullName evidence="6 15">Pyruvate kinase</fullName>
        <ecNumber evidence="5 15">2.7.1.40</ecNumber>
    </recommendedName>
</protein>
<keyword evidence="14 19" id="KW-0670">Pyruvate</keyword>
<comment type="catalytic activity">
    <reaction evidence="16">
        <text>pyruvate + ATP = phosphoenolpyruvate + ADP + H(+)</text>
        <dbReference type="Rhea" id="RHEA:18157"/>
        <dbReference type="ChEBI" id="CHEBI:15361"/>
        <dbReference type="ChEBI" id="CHEBI:15378"/>
        <dbReference type="ChEBI" id="CHEBI:30616"/>
        <dbReference type="ChEBI" id="CHEBI:58702"/>
        <dbReference type="ChEBI" id="CHEBI:456216"/>
        <dbReference type="EC" id="2.7.1.40"/>
    </reaction>
</comment>
<dbReference type="InterPro" id="IPR011037">
    <property type="entry name" value="Pyrv_Knase-like_insert_dom_sf"/>
</dbReference>
<comment type="cofactor">
    <cofactor evidence="1">
        <name>Mg(2+)</name>
        <dbReference type="ChEBI" id="CHEBI:18420"/>
    </cofactor>
</comment>
<evidence type="ECO:0000256" key="11">
    <source>
        <dbReference type="ARBA" id="ARBA00022840"/>
    </source>
</evidence>
<dbReference type="Gene3D" id="3.40.1380.20">
    <property type="entry name" value="Pyruvate kinase, C-terminal domain"/>
    <property type="match status" value="1"/>
</dbReference>
<dbReference type="InterPro" id="IPR040442">
    <property type="entry name" value="Pyrv_kinase-like_dom_sf"/>
</dbReference>
<dbReference type="Gene3D" id="2.40.33.10">
    <property type="entry name" value="PK beta-barrel domain-like"/>
    <property type="match status" value="1"/>
</dbReference>
<keyword evidence="9" id="KW-0547">Nucleotide-binding</keyword>
<accession>A0A5E4VP58</accession>
<comment type="cofactor">
    <cofactor evidence="2">
        <name>K(+)</name>
        <dbReference type="ChEBI" id="CHEBI:29103"/>
    </cofactor>
</comment>
<dbReference type="InterPro" id="IPR001697">
    <property type="entry name" value="Pyr_Knase"/>
</dbReference>
<dbReference type="NCBIfam" id="NF004978">
    <property type="entry name" value="PRK06354.1"/>
    <property type="match status" value="1"/>
</dbReference>
<dbReference type="NCBIfam" id="NF004886">
    <property type="entry name" value="PRK06247.1"/>
    <property type="match status" value="1"/>
</dbReference>
<keyword evidence="11" id="KW-0067">ATP-binding</keyword>
<evidence type="ECO:0000313" key="19">
    <source>
        <dbReference type="EMBL" id="VVE13104.1"/>
    </source>
</evidence>
<evidence type="ECO:0000256" key="9">
    <source>
        <dbReference type="ARBA" id="ARBA00022741"/>
    </source>
</evidence>
<dbReference type="GO" id="GO:0005524">
    <property type="term" value="F:ATP binding"/>
    <property type="evidence" value="ECO:0007669"/>
    <property type="project" value="UniProtKB-KW"/>
</dbReference>
<reference evidence="19 20" key="1">
    <citation type="submission" date="2019-08" db="EMBL/GenBank/DDBJ databases">
        <authorList>
            <person name="Peeters C."/>
        </authorList>
    </citation>
    <scope>NUCLEOTIDE SEQUENCE [LARGE SCALE GENOMIC DNA]</scope>
    <source>
        <strain evidence="19 20">LMG 31107</strain>
    </source>
</reference>
<dbReference type="GO" id="GO:0000287">
    <property type="term" value="F:magnesium ion binding"/>
    <property type="evidence" value="ECO:0007669"/>
    <property type="project" value="UniProtKB-UniRule"/>
</dbReference>
<dbReference type="PANTHER" id="PTHR11817">
    <property type="entry name" value="PYRUVATE KINASE"/>
    <property type="match status" value="1"/>
</dbReference>
<evidence type="ECO:0000256" key="16">
    <source>
        <dbReference type="RuleBase" id="RU000504"/>
    </source>
</evidence>
<dbReference type="InterPro" id="IPR015795">
    <property type="entry name" value="Pyrv_Knase_C"/>
</dbReference>
<keyword evidence="10 16" id="KW-0418">Kinase</keyword>
<evidence type="ECO:0000256" key="4">
    <source>
        <dbReference type="ARBA" id="ARBA00008663"/>
    </source>
</evidence>
<dbReference type="NCBIfam" id="NF004491">
    <property type="entry name" value="PRK05826.1"/>
    <property type="match status" value="1"/>
</dbReference>
<dbReference type="SUPFAM" id="SSF52935">
    <property type="entry name" value="PK C-terminal domain-like"/>
    <property type="match status" value="1"/>
</dbReference>
<dbReference type="FunFam" id="3.20.20.60:FF:000025">
    <property type="entry name" value="Pyruvate kinase"/>
    <property type="match status" value="1"/>
</dbReference>
<evidence type="ECO:0000256" key="1">
    <source>
        <dbReference type="ARBA" id="ARBA00001946"/>
    </source>
</evidence>
<evidence type="ECO:0000256" key="12">
    <source>
        <dbReference type="ARBA" id="ARBA00022842"/>
    </source>
</evidence>
<gene>
    <name evidence="19" type="ORF">PCE31107_02748</name>
</gene>
<feature type="domain" description="Pyruvate kinase barrel" evidence="17">
    <location>
        <begin position="7"/>
        <end position="324"/>
    </location>
</feature>
<comment type="similarity">
    <text evidence="4 16">Belongs to the pyruvate kinase family.</text>
</comment>
<dbReference type="Pfam" id="PF00224">
    <property type="entry name" value="PK"/>
    <property type="match status" value="1"/>
</dbReference>
<evidence type="ECO:0000256" key="14">
    <source>
        <dbReference type="ARBA" id="ARBA00023317"/>
    </source>
</evidence>
<dbReference type="PRINTS" id="PR01050">
    <property type="entry name" value="PYRUVTKNASE"/>
</dbReference>
<keyword evidence="12 16" id="KW-0460">Magnesium</keyword>
<dbReference type="GO" id="GO:0016301">
    <property type="term" value="F:kinase activity"/>
    <property type="evidence" value="ECO:0007669"/>
    <property type="project" value="UniProtKB-KW"/>
</dbReference>
<feature type="domain" description="Pyruvate kinase C-terminal" evidence="18">
    <location>
        <begin position="357"/>
        <end position="468"/>
    </location>
</feature>
<name>A0A5E4VP58_9BURK</name>
<organism evidence="19 20">
    <name type="scientific">Pandoraea cepalis</name>
    <dbReference type="NCBI Taxonomy" id="2508294"/>
    <lineage>
        <taxon>Bacteria</taxon>
        <taxon>Pseudomonadati</taxon>
        <taxon>Pseudomonadota</taxon>
        <taxon>Betaproteobacteria</taxon>
        <taxon>Burkholderiales</taxon>
        <taxon>Burkholderiaceae</taxon>
        <taxon>Pandoraea</taxon>
    </lineage>
</organism>
<evidence type="ECO:0000259" key="17">
    <source>
        <dbReference type="Pfam" id="PF00224"/>
    </source>
</evidence>
<comment type="pathway">
    <text evidence="3 16">Carbohydrate degradation; glycolysis; pyruvate from D-glyceraldehyde 3-phosphate: step 5/5.</text>
</comment>
<sequence length="478" mass="51341">MSLRRERHTKIVATLGPASSEADKILRLVQAGADTFRLNFSHGTHEDHAARLRVIREVESDVGRPLGVLLDLQGPKLRLGTFLDGHAKLNAGQEFRLQLARVVGNGRVAQLPHPEIFEALSTGNVLLIDDGRVRLRVTSCGPDFAETVVETGGKVSDRKGVNVPDCALQLSALTEKDHRDVKFGLQLGVDWVALSFVQKASDIEELREIVGTSVGIMAKIEKPAAITDIDAIIAATDAIMVARGDLGVEMPPEEVPVIQKRLTRLCREAGKPIVVATQMLDSMVSHPAPTRAEASDVATAVYDGVDAVMLSAESASGDYPVEAVQMMSRIIRNTERDRLQRDTMGAIAATRRADAPDAIGAAIRTAADILPLSVCVTYTLSGASALRVAHERPNVPIIGMTPKVETARRLAVVWGVHAVHGDDVKSVEDMVLHATGVVRAEGFEPESRPFAIVAGMPFGTPGSTNFLRFVLPTQSSPK</sequence>
<evidence type="ECO:0000256" key="3">
    <source>
        <dbReference type="ARBA" id="ARBA00004997"/>
    </source>
</evidence>
<dbReference type="InterPro" id="IPR036918">
    <property type="entry name" value="Pyrv_Knase_C_sf"/>
</dbReference>
<dbReference type="InterPro" id="IPR015813">
    <property type="entry name" value="Pyrv/PenolPyrv_kinase-like_dom"/>
</dbReference>
<keyword evidence="13 16" id="KW-0324">Glycolysis</keyword>
<dbReference type="NCBIfam" id="TIGR01064">
    <property type="entry name" value="pyruv_kin"/>
    <property type="match status" value="1"/>
</dbReference>
<evidence type="ECO:0000259" key="18">
    <source>
        <dbReference type="Pfam" id="PF02887"/>
    </source>
</evidence>
<dbReference type="EC" id="2.7.1.40" evidence="5 15"/>
<evidence type="ECO:0000256" key="10">
    <source>
        <dbReference type="ARBA" id="ARBA00022777"/>
    </source>
</evidence>
<dbReference type="GO" id="GO:0004743">
    <property type="term" value="F:pyruvate kinase activity"/>
    <property type="evidence" value="ECO:0007669"/>
    <property type="project" value="UniProtKB-UniRule"/>
</dbReference>
<keyword evidence="8" id="KW-0479">Metal-binding</keyword>
<proteinExistence type="inferred from homology"/>